<dbReference type="PROSITE" id="PS50902">
    <property type="entry name" value="FLAVODOXIN_LIKE"/>
    <property type="match status" value="1"/>
</dbReference>
<keyword evidence="4" id="KW-1185">Reference proteome</keyword>
<dbReference type="GO" id="GO:0010181">
    <property type="term" value="F:FMN binding"/>
    <property type="evidence" value="ECO:0007669"/>
    <property type="project" value="InterPro"/>
</dbReference>
<sequence>MKNVKIADGVHMLSMNVEDILFEGMWDLANGVTLNSYVVQGEKTAIVDGVIGWDGIPETLYDALEKMGVKIEDLDYAIVNHMEPDHSGWMESLLKIKGDIRIYASQKSAALLDQFFDKTENVVMVKDGDTLDLGAGKVLSFHLAPNVHWPDTMMTLDNQTGTLMSCDMYGSFGKIENSYFDDEMSDQDKAFFEEEGIRYYSNVMATFGSFVQKAIDKTKGLDVKIIAPGHGPVYRSNPSEIMDNYQRYIGYGEGKGKREIAILWGSMYGMTKKALDHVLKILEKEAISVHLMEMPRCTESDMVAAIFKSAGVIVAAPTYEYKLFPPVAAAIDEAGRKKITNKAAVYFGSCGWSGGAWKELSQIIERNNMKWDFDEPLEFKGSPHEEDLKKVEAQVMELVKKVRAIANEA</sequence>
<organism evidence="3 4">
    <name type="scientific">Alkalibacter rhizosphaerae</name>
    <dbReference type="NCBI Taxonomy" id="2815577"/>
    <lineage>
        <taxon>Bacteria</taxon>
        <taxon>Bacillati</taxon>
        <taxon>Bacillota</taxon>
        <taxon>Clostridia</taxon>
        <taxon>Eubacteriales</taxon>
        <taxon>Eubacteriaceae</taxon>
        <taxon>Alkalibacter</taxon>
    </lineage>
</organism>
<dbReference type="RefSeq" id="WP_207299750.1">
    <property type="nucleotide sequence ID" value="NZ_CP071444.1"/>
</dbReference>
<name>A0A975AI82_9FIRM</name>
<dbReference type="GO" id="GO:0009055">
    <property type="term" value="F:electron transfer activity"/>
    <property type="evidence" value="ECO:0007669"/>
    <property type="project" value="InterPro"/>
</dbReference>
<gene>
    <name evidence="3" type="ORF">J0B03_11555</name>
</gene>
<dbReference type="PIRSF" id="PIRSF005243">
    <property type="entry name" value="ROO"/>
    <property type="match status" value="1"/>
</dbReference>
<dbReference type="GO" id="GO:0046872">
    <property type="term" value="F:metal ion binding"/>
    <property type="evidence" value="ECO:0007669"/>
    <property type="project" value="InterPro"/>
</dbReference>
<dbReference type="SMART" id="SM00849">
    <property type="entry name" value="Lactamase_B"/>
    <property type="match status" value="1"/>
</dbReference>
<dbReference type="Gene3D" id="3.40.50.360">
    <property type="match status" value="1"/>
</dbReference>
<dbReference type="SUPFAM" id="SSF56281">
    <property type="entry name" value="Metallo-hydrolase/oxidoreductase"/>
    <property type="match status" value="1"/>
</dbReference>
<dbReference type="InterPro" id="IPR008254">
    <property type="entry name" value="Flavodoxin/NO_synth"/>
</dbReference>
<dbReference type="Proteomes" id="UP000663499">
    <property type="component" value="Chromosome"/>
</dbReference>
<dbReference type="InterPro" id="IPR045761">
    <property type="entry name" value="ODP_dom"/>
</dbReference>
<dbReference type="GO" id="GO:0016651">
    <property type="term" value="F:oxidoreductase activity, acting on NAD(P)H"/>
    <property type="evidence" value="ECO:0007669"/>
    <property type="project" value="UniProtKB-ARBA"/>
</dbReference>
<dbReference type="InterPro" id="IPR016440">
    <property type="entry name" value="Rubredoxin-O_OxRdtase"/>
</dbReference>
<evidence type="ECO:0000259" key="2">
    <source>
        <dbReference type="PROSITE" id="PS50902"/>
    </source>
</evidence>
<feature type="domain" description="Flavodoxin-like" evidence="2">
    <location>
        <begin position="260"/>
        <end position="399"/>
    </location>
</feature>
<dbReference type="InterPro" id="IPR001279">
    <property type="entry name" value="Metallo-B-lactamas"/>
</dbReference>
<dbReference type="EMBL" id="CP071444">
    <property type="protein sequence ID" value="QSX08409.1"/>
    <property type="molecule type" value="Genomic_DNA"/>
</dbReference>
<dbReference type="PANTHER" id="PTHR43717:SF1">
    <property type="entry name" value="ANAEROBIC NITRIC OXIDE REDUCTASE FLAVORUBREDOXIN"/>
    <property type="match status" value="1"/>
</dbReference>
<dbReference type="CDD" id="cd07709">
    <property type="entry name" value="flavodiiron_proteins_MBL-fold"/>
    <property type="match status" value="1"/>
</dbReference>
<accession>A0A975AI82</accession>
<comment type="similarity">
    <text evidence="1">In the N-terminal section; belongs to the zinc metallo-hydrolase group 3 family.</text>
</comment>
<dbReference type="InterPro" id="IPR036866">
    <property type="entry name" value="RibonucZ/Hydroxyglut_hydro"/>
</dbReference>
<dbReference type="InterPro" id="IPR029039">
    <property type="entry name" value="Flavoprotein-like_sf"/>
</dbReference>
<dbReference type="AlphaFoldDB" id="A0A975AI82"/>
<dbReference type="Pfam" id="PF19583">
    <property type="entry name" value="ODP"/>
    <property type="match status" value="1"/>
</dbReference>
<evidence type="ECO:0000313" key="4">
    <source>
        <dbReference type="Proteomes" id="UP000663499"/>
    </source>
</evidence>
<evidence type="ECO:0000256" key="1">
    <source>
        <dbReference type="ARBA" id="ARBA00007121"/>
    </source>
</evidence>
<dbReference type="Gene3D" id="3.60.15.10">
    <property type="entry name" value="Ribonuclease Z/Hydroxyacylglutathione hydrolase-like"/>
    <property type="match status" value="1"/>
</dbReference>
<dbReference type="PANTHER" id="PTHR43717">
    <property type="entry name" value="ANAEROBIC NITRIC OXIDE REDUCTASE FLAVORUBREDOXIN"/>
    <property type="match status" value="1"/>
</dbReference>
<dbReference type="KEGG" id="alka:J0B03_11555"/>
<evidence type="ECO:0000313" key="3">
    <source>
        <dbReference type="EMBL" id="QSX08409.1"/>
    </source>
</evidence>
<proteinExistence type="inferred from homology"/>
<dbReference type="SUPFAM" id="SSF52218">
    <property type="entry name" value="Flavoproteins"/>
    <property type="match status" value="1"/>
</dbReference>
<protein>
    <submittedName>
        <fullName evidence="3">FprA family A-type flavoprotein</fullName>
    </submittedName>
</protein>
<reference evidence="3" key="1">
    <citation type="submission" date="2021-03" db="EMBL/GenBank/DDBJ databases">
        <title>Alkalibacter marinus sp. nov., isolated from tidal flat sediment.</title>
        <authorList>
            <person name="Namirimu T."/>
            <person name="Yang J.-A."/>
            <person name="Yang S.-H."/>
            <person name="Kim Y.-J."/>
            <person name="Kwon K.K."/>
        </authorList>
    </citation>
    <scope>NUCLEOTIDE SEQUENCE</scope>
    <source>
        <strain evidence="3">ES005</strain>
    </source>
</reference>